<evidence type="ECO:0000313" key="2">
    <source>
        <dbReference type="Proteomes" id="UP000584867"/>
    </source>
</evidence>
<reference evidence="1 2" key="1">
    <citation type="submission" date="2020-08" db="EMBL/GenBank/DDBJ databases">
        <title>Genomic Encyclopedia of Type Strains, Phase IV (KMG-V): Genome sequencing to study the core and pangenomes of soil and plant-associated prokaryotes.</title>
        <authorList>
            <person name="Whitman W."/>
        </authorList>
    </citation>
    <scope>NUCLEOTIDE SEQUENCE [LARGE SCALE GENOMIC DNA]</scope>
    <source>
        <strain evidence="1 2">X5P3</strain>
    </source>
</reference>
<dbReference type="AlphaFoldDB" id="A0A7W7ZVP6"/>
<dbReference type="Proteomes" id="UP000584867">
    <property type="component" value="Unassembled WGS sequence"/>
</dbReference>
<organism evidence="1 2">
    <name type="scientific">Granulicella mallensis</name>
    <dbReference type="NCBI Taxonomy" id="940614"/>
    <lineage>
        <taxon>Bacteria</taxon>
        <taxon>Pseudomonadati</taxon>
        <taxon>Acidobacteriota</taxon>
        <taxon>Terriglobia</taxon>
        <taxon>Terriglobales</taxon>
        <taxon>Acidobacteriaceae</taxon>
        <taxon>Granulicella</taxon>
    </lineage>
</organism>
<proteinExistence type="predicted"/>
<gene>
    <name evidence="1" type="ORF">HDF15_004473</name>
</gene>
<dbReference type="RefSeq" id="WP_184259362.1">
    <property type="nucleotide sequence ID" value="NZ_JACHIO010000023.1"/>
</dbReference>
<evidence type="ECO:0000313" key="1">
    <source>
        <dbReference type="EMBL" id="MBB5066101.1"/>
    </source>
</evidence>
<accession>A0A7W7ZVP6</accession>
<comment type="caution">
    <text evidence="1">The sequence shown here is derived from an EMBL/GenBank/DDBJ whole genome shotgun (WGS) entry which is preliminary data.</text>
</comment>
<protein>
    <submittedName>
        <fullName evidence="1">Uncharacterized protein</fullName>
    </submittedName>
</protein>
<dbReference type="EMBL" id="JACHIO010000023">
    <property type="protein sequence ID" value="MBB5066101.1"/>
    <property type="molecule type" value="Genomic_DNA"/>
</dbReference>
<name>A0A7W7ZVP6_9BACT</name>
<sequence>MYPAYSRSARIVRDGYYKRWYCAVQFDVLSDDLAEVLAELTLFLNMGDAEKPHAGRRGNYWQAWITANGGPPQRKDRLSPRVFTRRQARVSIGDTTKNFKQAPVAAYSVVRHVVRWETGGGR</sequence>